<evidence type="ECO:0000313" key="1">
    <source>
        <dbReference type="EMBL" id="RDX49503.1"/>
    </source>
</evidence>
<protein>
    <submittedName>
        <fullName evidence="1">Uncharacterized protein</fullName>
    </submittedName>
</protein>
<sequence>MCETCPNDQIGNIDASCGPDRQDRALLVIDRSVPKKRGRLVDLLWPLASSSSLRWIHNFQRQVYSILTSASCNVIVHDSLIRLPTMLAHWKTKKGRAVIRGRPVGRLCGWLIDDLSSAKIFSQPGDDENIEQLLTCYEAEREQATEHSPVFGGKAIT</sequence>
<reference evidence="1 2" key="1">
    <citation type="journal article" date="2018" name="Biotechnol. Biofuels">
        <title>Integrative visual omics of the white-rot fungus Polyporus brumalis exposes the biotechnological potential of its oxidative enzymes for delignifying raw plant biomass.</title>
        <authorList>
            <person name="Miyauchi S."/>
            <person name="Rancon A."/>
            <person name="Drula E."/>
            <person name="Hage H."/>
            <person name="Chaduli D."/>
            <person name="Favel A."/>
            <person name="Grisel S."/>
            <person name="Henrissat B."/>
            <person name="Herpoel-Gimbert I."/>
            <person name="Ruiz-Duenas F.J."/>
            <person name="Chevret D."/>
            <person name="Hainaut M."/>
            <person name="Lin J."/>
            <person name="Wang M."/>
            <person name="Pangilinan J."/>
            <person name="Lipzen A."/>
            <person name="Lesage-Meessen L."/>
            <person name="Navarro D."/>
            <person name="Riley R."/>
            <person name="Grigoriev I.V."/>
            <person name="Zhou S."/>
            <person name="Raouche S."/>
            <person name="Rosso M.N."/>
        </authorList>
    </citation>
    <scope>NUCLEOTIDE SEQUENCE [LARGE SCALE GENOMIC DNA]</scope>
    <source>
        <strain evidence="1 2">BRFM 1820</strain>
    </source>
</reference>
<keyword evidence="2" id="KW-1185">Reference proteome</keyword>
<dbReference type="AlphaFoldDB" id="A0A371DAF2"/>
<proteinExistence type="predicted"/>
<dbReference type="EMBL" id="KZ857405">
    <property type="protein sequence ID" value="RDX49503.1"/>
    <property type="molecule type" value="Genomic_DNA"/>
</dbReference>
<evidence type="ECO:0000313" key="2">
    <source>
        <dbReference type="Proteomes" id="UP000256964"/>
    </source>
</evidence>
<organism evidence="1 2">
    <name type="scientific">Lentinus brumalis</name>
    <dbReference type="NCBI Taxonomy" id="2498619"/>
    <lineage>
        <taxon>Eukaryota</taxon>
        <taxon>Fungi</taxon>
        <taxon>Dikarya</taxon>
        <taxon>Basidiomycota</taxon>
        <taxon>Agaricomycotina</taxon>
        <taxon>Agaricomycetes</taxon>
        <taxon>Polyporales</taxon>
        <taxon>Polyporaceae</taxon>
        <taxon>Lentinus</taxon>
    </lineage>
</organism>
<accession>A0A371DAF2</accession>
<gene>
    <name evidence="1" type="ORF">OH76DRAFT_535809</name>
</gene>
<name>A0A371DAF2_9APHY</name>
<dbReference type="Proteomes" id="UP000256964">
    <property type="component" value="Unassembled WGS sequence"/>
</dbReference>